<dbReference type="Proteomes" id="UP000004947">
    <property type="component" value="Unassembled WGS sequence"/>
</dbReference>
<dbReference type="InterPro" id="IPR012337">
    <property type="entry name" value="RNaseH-like_sf"/>
</dbReference>
<dbReference type="InterPro" id="IPR025668">
    <property type="entry name" value="Tnp_DDE_dom"/>
</dbReference>
<name>A6DRJ1_9BACT</name>
<gene>
    <name evidence="2" type="ORF">LNTAR_15332</name>
</gene>
<evidence type="ECO:0000313" key="3">
    <source>
        <dbReference type="Proteomes" id="UP000004947"/>
    </source>
</evidence>
<accession>A6DRJ1</accession>
<feature type="domain" description="Transposase DDE" evidence="1">
    <location>
        <begin position="8"/>
        <end position="435"/>
    </location>
</feature>
<dbReference type="SUPFAM" id="SSF53098">
    <property type="entry name" value="Ribonuclease H-like"/>
    <property type="match status" value="1"/>
</dbReference>
<dbReference type="InterPro" id="IPR047960">
    <property type="entry name" value="Transpos_IS1380"/>
</dbReference>
<comment type="caution">
    <text evidence="2">The sequence shown here is derived from an EMBL/GenBank/DDBJ whole genome shotgun (WGS) entry which is preliminary data.</text>
</comment>
<proteinExistence type="predicted"/>
<keyword evidence="3" id="KW-1185">Reference proteome</keyword>
<dbReference type="OrthoDB" id="9815173at2"/>
<dbReference type="RefSeq" id="WP_007280463.1">
    <property type="nucleotide sequence ID" value="NZ_ABCK01000024.1"/>
</dbReference>
<organism evidence="2 3">
    <name type="scientific">Lentisphaera araneosa HTCC2155</name>
    <dbReference type="NCBI Taxonomy" id="313628"/>
    <lineage>
        <taxon>Bacteria</taxon>
        <taxon>Pseudomonadati</taxon>
        <taxon>Lentisphaerota</taxon>
        <taxon>Lentisphaeria</taxon>
        <taxon>Lentisphaerales</taxon>
        <taxon>Lentisphaeraceae</taxon>
        <taxon>Lentisphaera</taxon>
    </lineage>
</organism>
<protein>
    <recommendedName>
        <fullName evidence="1">Transposase DDE domain-containing protein</fullName>
    </recommendedName>
</protein>
<evidence type="ECO:0000313" key="2">
    <source>
        <dbReference type="EMBL" id="EDM25801.1"/>
    </source>
</evidence>
<sequence>MNKAFKLDTGNDSLHSIGGIYLAGQVLQQSEIDQEFSSEHKANYTFQDVDIFKSQIGLLIQGCEHYTDINQFRENEVFMKSLSLNNVPSEERLRQRLEMMLAKHEKLLKQSNTKLLKKQVMGAISKGGMEFIPLDMDVSPMDNSGTQKENVCWTYKNHDGFAPMFAYIGKQGFMLNQELRPGSQHAQKGMPQFLDESFAMVKKLKLNHPVLLRLDSAHDAEINFDHLPEEHYFLIKRNLRKEDKVQWLANARRLGRQLKSRDGKNIFVGEIHHKTPGNNEKRNVVPMIFKVTERLEDSDGNKLLIPDIEVETYWTNLPLEAEDVIELYHEHGTSEQYHSELKTDMNVERLPSGKFMANQFFLHCAMLAFNILRVIGTHLIENKSLAPIRIRGTRRRLRCVIRDLILIACKHVKHAGVEVLKFGRHCTWFKLYQKISLSL</sequence>
<dbReference type="Pfam" id="PF13701">
    <property type="entry name" value="DDE_Tnp_1_4"/>
    <property type="match status" value="1"/>
</dbReference>
<dbReference type="EMBL" id="ABCK01000024">
    <property type="protein sequence ID" value="EDM25801.1"/>
    <property type="molecule type" value="Genomic_DNA"/>
</dbReference>
<dbReference type="STRING" id="313628.LNTAR_15332"/>
<dbReference type="eggNOG" id="COG3385">
    <property type="taxonomic scope" value="Bacteria"/>
</dbReference>
<reference evidence="2 3" key="1">
    <citation type="journal article" date="2010" name="J. Bacteriol.">
        <title>Genome sequence of Lentisphaera araneosa HTCC2155T, the type species of the order Lentisphaerales in the phylum Lentisphaerae.</title>
        <authorList>
            <person name="Thrash J.C."/>
            <person name="Cho J.C."/>
            <person name="Vergin K.L."/>
            <person name="Morris R.M."/>
            <person name="Giovannoni S.J."/>
        </authorList>
    </citation>
    <scope>NUCLEOTIDE SEQUENCE [LARGE SCALE GENOMIC DNA]</scope>
    <source>
        <strain evidence="2 3">HTCC2155</strain>
    </source>
</reference>
<evidence type="ECO:0000259" key="1">
    <source>
        <dbReference type="Pfam" id="PF13701"/>
    </source>
</evidence>
<dbReference type="NCBIfam" id="NF033539">
    <property type="entry name" value="transpos_IS1380"/>
    <property type="match status" value="1"/>
</dbReference>
<dbReference type="AlphaFoldDB" id="A6DRJ1"/>